<evidence type="ECO:0000313" key="2">
    <source>
        <dbReference type="Proteomes" id="UP000715095"/>
    </source>
</evidence>
<feature type="non-terminal residue" evidence="1">
    <location>
        <position position="1"/>
    </location>
</feature>
<organism evidence="1 2">
    <name type="scientific">Sutterella massiliensis</name>
    <dbReference type="NCBI Taxonomy" id="1816689"/>
    <lineage>
        <taxon>Bacteria</taxon>
        <taxon>Pseudomonadati</taxon>
        <taxon>Pseudomonadota</taxon>
        <taxon>Betaproteobacteria</taxon>
        <taxon>Burkholderiales</taxon>
        <taxon>Sutterellaceae</taxon>
        <taxon>Sutterella</taxon>
    </lineage>
</organism>
<dbReference type="Gene3D" id="2.40.160.10">
    <property type="entry name" value="Porin"/>
    <property type="match status" value="1"/>
</dbReference>
<evidence type="ECO:0008006" key="3">
    <source>
        <dbReference type="Google" id="ProtNLM"/>
    </source>
</evidence>
<comment type="caution">
    <text evidence="1">The sequence shown here is derived from an EMBL/GenBank/DDBJ whole genome shotgun (WGS) entry which is preliminary data.</text>
</comment>
<evidence type="ECO:0000313" key="1">
    <source>
        <dbReference type="EMBL" id="MBM6705184.1"/>
    </source>
</evidence>
<dbReference type="EMBL" id="JACJJC010000183">
    <property type="protein sequence ID" value="MBM6705184.1"/>
    <property type="molecule type" value="Genomic_DNA"/>
</dbReference>
<dbReference type="SUPFAM" id="SSF56935">
    <property type="entry name" value="Porins"/>
    <property type="match status" value="1"/>
</dbReference>
<dbReference type="InterPro" id="IPR023614">
    <property type="entry name" value="Porin_dom_sf"/>
</dbReference>
<dbReference type="RefSeq" id="WP_338054876.1">
    <property type="nucleotide sequence ID" value="NZ_JACJJC010000183.1"/>
</dbReference>
<reference evidence="1 2" key="1">
    <citation type="journal article" date="2021" name="Sci. Rep.">
        <title>The distribution of antibiotic resistance genes in chicken gut microbiota commensals.</title>
        <authorList>
            <person name="Juricova H."/>
            <person name="Matiasovicova J."/>
            <person name="Kubasova T."/>
            <person name="Cejkova D."/>
            <person name="Rychlik I."/>
        </authorList>
    </citation>
    <scope>NUCLEOTIDE SEQUENCE [LARGE SCALE GENOMIC DNA]</scope>
    <source>
        <strain evidence="1 2">An829</strain>
    </source>
</reference>
<dbReference type="Proteomes" id="UP000715095">
    <property type="component" value="Unassembled WGS sequence"/>
</dbReference>
<accession>A0ABS2DV69</accession>
<name>A0ABS2DV69_9BURK</name>
<keyword evidence="2" id="KW-1185">Reference proteome</keyword>
<proteinExistence type="predicted"/>
<protein>
    <recommendedName>
        <fullName evidence="3">Porin</fullName>
    </recommendedName>
</protein>
<gene>
    <name evidence="1" type="ORF">H6A60_11980</name>
</gene>
<sequence>YNGYVAGTYDFGVAMIYATGQYFKRQRTRATDWKTVTGLQGVLADYVPSTLFVDGYAASIGAEVPAFGGTFKTDIGYRYIECIRNPDNDLKTISLSLGYVYNLSKRTTVYGAGTYVWQDLGKLHTLKDGSNEFKFVDDPRALQILVGMIHKFYVSTVFHGIQAR</sequence>